<proteinExistence type="predicted"/>
<dbReference type="GO" id="GO:0003700">
    <property type="term" value="F:DNA-binding transcription factor activity"/>
    <property type="evidence" value="ECO:0007669"/>
    <property type="project" value="InterPro"/>
</dbReference>
<dbReference type="Proteomes" id="UP000277007">
    <property type="component" value="Unassembled WGS sequence"/>
</dbReference>
<keyword evidence="6" id="KW-1185">Reference proteome</keyword>
<dbReference type="OrthoDB" id="284307at2"/>
<gene>
    <name evidence="5" type="ORF">EJ903_02175</name>
</gene>
<dbReference type="RefSeq" id="WP_126611633.1">
    <property type="nucleotide sequence ID" value="NZ_JBHUCY010000008.1"/>
</dbReference>
<feature type="region of interest" description="Disordered" evidence="4">
    <location>
        <begin position="116"/>
        <end position="141"/>
    </location>
</feature>
<keyword evidence="1" id="KW-0805">Transcription regulation</keyword>
<evidence type="ECO:0008006" key="7">
    <source>
        <dbReference type="Google" id="ProtNLM"/>
    </source>
</evidence>
<sequence>MNAEGGYTRQYRRLWDNPVFRSKQEAAVFSWMLAAAQWRDGRISTKYGPVRLETGELLIAERSLAEEFGLHRNTMRNLIQRMVDDGMIALFRDRCPQNAGTIARIMNYKEYQGIDGDFGPQEDRLKTTSGTSSGPQEDRFRTKNKEGNTVKEVNCCVDGREPVSDLAGDPVPSGNPQPEPNGGLRVILAERAIIHAFDNARAAAFGEDQRRPFPHPTDITHAKRWVAAGADDALCEGVFSAICAAMAARSQAPPGTLSYFEKPIADAIAQRNRPMPKGGPHEHRRPVQPIRHASQGNHFEALLERDLERCFGDA</sequence>
<dbReference type="SUPFAM" id="SSF46785">
    <property type="entry name" value="Winged helix' DNA-binding domain"/>
    <property type="match status" value="1"/>
</dbReference>
<evidence type="ECO:0000256" key="1">
    <source>
        <dbReference type="ARBA" id="ARBA00023015"/>
    </source>
</evidence>
<evidence type="ECO:0000313" key="5">
    <source>
        <dbReference type="EMBL" id="RTR24584.1"/>
    </source>
</evidence>
<dbReference type="GO" id="GO:0003677">
    <property type="term" value="F:DNA binding"/>
    <property type="evidence" value="ECO:0007669"/>
    <property type="project" value="UniProtKB-KW"/>
</dbReference>
<dbReference type="InterPro" id="IPR036388">
    <property type="entry name" value="WH-like_DNA-bd_sf"/>
</dbReference>
<organism evidence="5 6">
    <name type="scientific">Azospirillum griseum</name>
    <dbReference type="NCBI Taxonomy" id="2496639"/>
    <lineage>
        <taxon>Bacteria</taxon>
        <taxon>Pseudomonadati</taxon>
        <taxon>Pseudomonadota</taxon>
        <taxon>Alphaproteobacteria</taxon>
        <taxon>Rhodospirillales</taxon>
        <taxon>Azospirillaceae</taxon>
        <taxon>Azospirillum</taxon>
    </lineage>
</organism>
<dbReference type="EMBL" id="RXMA01000001">
    <property type="protein sequence ID" value="RTR24584.1"/>
    <property type="molecule type" value="Genomic_DNA"/>
</dbReference>
<dbReference type="AlphaFoldDB" id="A0A3S0KEL8"/>
<dbReference type="InterPro" id="IPR036390">
    <property type="entry name" value="WH_DNA-bd_sf"/>
</dbReference>
<evidence type="ECO:0000256" key="2">
    <source>
        <dbReference type="ARBA" id="ARBA00023125"/>
    </source>
</evidence>
<evidence type="ECO:0000256" key="3">
    <source>
        <dbReference type="ARBA" id="ARBA00023163"/>
    </source>
</evidence>
<evidence type="ECO:0000313" key="6">
    <source>
        <dbReference type="Proteomes" id="UP000277007"/>
    </source>
</evidence>
<accession>A0A3S0KEL8</accession>
<dbReference type="PRINTS" id="PR00035">
    <property type="entry name" value="HTHGNTR"/>
</dbReference>
<keyword evidence="3" id="KW-0804">Transcription</keyword>
<evidence type="ECO:0000256" key="4">
    <source>
        <dbReference type="SAM" id="MobiDB-lite"/>
    </source>
</evidence>
<comment type="caution">
    <text evidence="5">The sequence shown here is derived from an EMBL/GenBank/DDBJ whole genome shotgun (WGS) entry which is preliminary data.</text>
</comment>
<dbReference type="Gene3D" id="1.10.10.10">
    <property type="entry name" value="Winged helix-like DNA-binding domain superfamily/Winged helix DNA-binding domain"/>
    <property type="match status" value="1"/>
</dbReference>
<name>A0A3S0KEL8_9PROT</name>
<protein>
    <recommendedName>
        <fullName evidence="7">Helix-turn-helix domain-containing protein</fullName>
    </recommendedName>
</protein>
<dbReference type="InterPro" id="IPR000524">
    <property type="entry name" value="Tscrpt_reg_HTH_GntR"/>
</dbReference>
<reference evidence="5 6" key="1">
    <citation type="submission" date="2018-12" db="EMBL/GenBank/DDBJ databases">
        <authorList>
            <person name="Yang Y."/>
        </authorList>
    </citation>
    <scope>NUCLEOTIDE SEQUENCE [LARGE SCALE GENOMIC DNA]</scope>
    <source>
        <strain evidence="5 6">L-25-5w-1</strain>
    </source>
</reference>
<keyword evidence="2" id="KW-0238">DNA-binding</keyword>